<evidence type="ECO:0000313" key="2">
    <source>
        <dbReference type="EMBL" id="KAG0485869.1"/>
    </source>
</evidence>
<evidence type="ECO:0000256" key="1">
    <source>
        <dbReference type="SAM" id="MobiDB-lite"/>
    </source>
</evidence>
<accession>A0A835R7I2</accession>
<dbReference type="AlphaFoldDB" id="A0A835R7I2"/>
<sequence length="77" mass="8124">MEIVASAASFVTHSLSMHQEDAEARVRDGRSDGRGATDGVGSSANVAGDGSDRMKIDRVQTIVTIKSESFELALSKI</sequence>
<organism evidence="2 3">
    <name type="scientific">Vanilla planifolia</name>
    <name type="common">Vanilla</name>
    <dbReference type="NCBI Taxonomy" id="51239"/>
    <lineage>
        <taxon>Eukaryota</taxon>
        <taxon>Viridiplantae</taxon>
        <taxon>Streptophyta</taxon>
        <taxon>Embryophyta</taxon>
        <taxon>Tracheophyta</taxon>
        <taxon>Spermatophyta</taxon>
        <taxon>Magnoliopsida</taxon>
        <taxon>Liliopsida</taxon>
        <taxon>Asparagales</taxon>
        <taxon>Orchidaceae</taxon>
        <taxon>Vanilloideae</taxon>
        <taxon>Vanilleae</taxon>
        <taxon>Vanilla</taxon>
    </lineage>
</organism>
<dbReference type="Proteomes" id="UP000636800">
    <property type="component" value="Unassembled WGS sequence"/>
</dbReference>
<evidence type="ECO:0000313" key="3">
    <source>
        <dbReference type="Proteomes" id="UP000636800"/>
    </source>
</evidence>
<protein>
    <submittedName>
        <fullName evidence="2">Uncharacterized protein</fullName>
    </submittedName>
</protein>
<feature type="compositionally biased region" description="Basic and acidic residues" evidence="1">
    <location>
        <begin position="18"/>
        <end position="35"/>
    </location>
</feature>
<dbReference type="OrthoDB" id="1302255at2759"/>
<feature type="region of interest" description="Disordered" evidence="1">
    <location>
        <begin position="17"/>
        <end position="52"/>
    </location>
</feature>
<name>A0A835R7I2_VANPL</name>
<keyword evidence="3" id="KW-1185">Reference proteome</keyword>
<reference evidence="2 3" key="1">
    <citation type="journal article" date="2020" name="Nat. Food">
        <title>A phased Vanilla planifolia genome enables genetic improvement of flavour and production.</title>
        <authorList>
            <person name="Hasing T."/>
            <person name="Tang H."/>
            <person name="Brym M."/>
            <person name="Khazi F."/>
            <person name="Huang T."/>
            <person name="Chambers A.H."/>
        </authorList>
    </citation>
    <scope>NUCLEOTIDE SEQUENCE [LARGE SCALE GENOMIC DNA]</scope>
    <source>
        <tissue evidence="2">Leaf</tissue>
    </source>
</reference>
<proteinExistence type="predicted"/>
<comment type="caution">
    <text evidence="2">The sequence shown here is derived from an EMBL/GenBank/DDBJ whole genome shotgun (WGS) entry which is preliminary data.</text>
</comment>
<dbReference type="EMBL" id="JADCNL010000004">
    <property type="protein sequence ID" value="KAG0485869.1"/>
    <property type="molecule type" value="Genomic_DNA"/>
</dbReference>
<gene>
    <name evidence="2" type="ORF">HPP92_009948</name>
</gene>